<feature type="region of interest" description="Disordered" evidence="4">
    <location>
        <begin position="276"/>
        <end position="297"/>
    </location>
</feature>
<dbReference type="Gene3D" id="2.60.40.2540">
    <property type="match status" value="1"/>
</dbReference>
<dbReference type="Pfam" id="PF18393">
    <property type="entry name" value="MotY_N"/>
    <property type="match status" value="1"/>
</dbReference>
<dbReference type="Pfam" id="PF00691">
    <property type="entry name" value="OmpA"/>
    <property type="match status" value="1"/>
</dbReference>
<evidence type="ECO:0000256" key="1">
    <source>
        <dbReference type="ARBA" id="ARBA00004442"/>
    </source>
</evidence>
<dbReference type="InterPro" id="IPR050330">
    <property type="entry name" value="Bact_OuterMem_StrucFunc"/>
</dbReference>
<feature type="compositionally biased region" description="Acidic residues" evidence="4">
    <location>
        <begin position="279"/>
        <end position="291"/>
    </location>
</feature>
<evidence type="ECO:0000259" key="5">
    <source>
        <dbReference type="PROSITE" id="PS51123"/>
    </source>
</evidence>
<comment type="caution">
    <text evidence="6">The sequence shown here is derived from an EMBL/GenBank/DDBJ whole genome shotgun (WGS) entry which is preliminary data.</text>
</comment>
<dbReference type="SUPFAM" id="SSF103088">
    <property type="entry name" value="OmpA-like"/>
    <property type="match status" value="1"/>
</dbReference>
<keyword evidence="2 3" id="KW-0472">Membrane</keyword>
<dbReference type="Proteomes" id="UP000238196">
    <property type="component" value="Unassembled WGS sequence"/>
</dbReference>
<evidence type="ECO:0000256" key="4">
    <source>
        <dbReference type="SAM" id="MobiDB-lite"/>
    </source>
</evidence>
<reference evidence="6 7" key="1">
    <citation type="submission" date="2018-02" db="EMBL/GenBank/DDBJ databases">
        <title>novel marine gammaproteobacteria from coastal saline agro ecosystem.</title>
        <authorList>
            <person name="Krishnan R."/>
            <person name="Ramesh Kumar N."/>
        </authorList>
    </citation>
    <scope>NUCLEOTIDE SEQUENCE [LARGE SCALE GENOMIC DNA]</scope>
    <source>
        <strain evidence="6 7">228</strain>
    </source>
</reference>
<sequence>MCGLLMTWVPSTYAVTFAAGMENTKWNIEASPFTCKLSQDIPAFGKAIFEHEAGEPVLFYLEARQRDMLRGNAELLAESPSWRPGDANLPIARVNLDQGEDRVMVASKDAEVMLAALYQGKFPTFNSPKWLGSPSSLKVQVSSVNFQKAYDDYQTCVAGLLPVNFRQIARTAVLFNSAGTDLSDEAKERLELISRYVKVDKSVVSIYIDGHTDSQGRRLQNRDLSKRRAQAVTDFLEKKGVPNNMIVTRFHGERYPVVDNKTAEHRARNRRVTIRLDKEAEDNGDFPEENPTDASQQ</sequence>
<evidence type="ECO:0000313" key="6">
    <source>
        <dbReference type="EMBL" id="PPC76301.1"/>
    </source>
</evidence>
<dbReference type="OrthoDB" id="5296103at2"/>
<dbReference type="InterPro" id="IPR041544">
    <property type="entry name" value="MotY_N"/>
</dbReference>
<proteinExistence type="predicted"/>
<dbReference type="InterPro" id="IPR006665">
    <property type="entry name" value="OmpA-like"/>
</dbReference>
<dbReference type="Gene3D" id="3.30.1330.60">
    <property type="entry name" value="OmpA-like domain"/>
    <property type="match status" value="1"/>
</dbReference>
<dbReference type="CDD" id="cd07185">
    <property type="entry name" value="OmpA_C-like"/>
    <property type="match status" value="1"/>
</dbReference>
<evidence type="ECO:0000256" key="2">
    <source>
        <dbReference type="ARBA" id="ARBA00023136"/>
    </source>
</evidence>
<dbReference type="PROSITE" id="PS51123">
    <property type="entry name" value="OMPA_2"/>
    <property type="match status" value="1"/>
</dbReference>
<evidence type="ECO:0000256" key="3">
    <source>
        <dbReference type="PROSITE-ProRule" id="PRU00473"/>
    </source>
</evidence>
<dbReference type="GO" id="GO:0009279">
    <property type="term" value="C:cell outer membrane"/>
    <property type="evidence" value="ECO:0007669"/>
    <property type="project" value="UniProtKB-SubCell"/>
</dbReference>
<accession>A0A2S5KNB2</accession>
<evidence type="ECO:0000313" key="7">
    <source>
        <dbReference type="Proteomes" id="UP000238196"/>
    </source>
</evidence>
<comment type="subcellular location">
    <subcellularLocation>
        <location evidence="1">Cell outer membrane</location>
    </subcellularLocation>
</comment>
<dbReference type="InterPro" id="IPR036737">
    <property type="entry name" value="OmpA-like_sf"/>
</dbReference>
<gene>
    <name evidence="6" type="ORF">C4K68_16070</name>
</gene>
<organism evidence="6 7">
    <name type="scientific">Proteobacteria bacterium 228</name>
    <dbReference type="NCBI Taxonomy" id="2083153"/>
    <lineage>
        <taxon>Bacteria</taxon>
        <taxon>Pseudomonadati</taxon>
        <taxon>Pseudomonadota</taxon>
    </lineage>
</organism>
<dbReference type="InterPro" id="IPR006664">
    <property type="entry name" value="OMP_bac"/>
</dbReference>
<dbReference type="AlphaFoldDB" id="A0A2S5KNB2"/>
<protein>
    <submittedName>
        <fullName evidence="6">OmpA family protein</fullName>
    </submittedName>
</protein>
<dbReference type="EMBL" id="PRLP01000054">
    <property type="protein sequence ID" value="PPC76301.1"/>
    <property type="molecule type" value="Genomic_DNA"/>
</dbReference>
<dbReference type="PRINTS" id="PR01023">
    <property type="entry name" value="NAFLGMOTY"/>
</dbReference>
<feature type="domain" description="OmpA-like" evidence="5">
    <location>
        <begin position="163"/>
        <end position="280"/>
    </location>
</feature>
<dbReference type="PRINTS" id="PR01021">
    <property type="entry name" value="OMPADOMAIN"/>
</dbReference>
<dbReference type="PANTHER" id="PTHR30329">
    <property type="entry name" value="STATOR ELEMENT OF FLAGELLAR MOTOR COMPLEX"/>
    <property type="match status" value="1"/>
</dbReference>
<name>A0A2S5KNB2_9PROT</name>
<dbReference type="PANTHER" id="PTHR30329:SF17">
    <property type="entry name" value="LIPOPROTEIN YFIB-RELATED"/>
    <property type="match status" value="1"/>
</dbReference>